<evidence type="ECO:0000313" key="12">
    <source>
        <dbReference type="Proteomes" id="UP000236161"/>
    </source>
</evidence>
<dbReference type="Pfam" id="PF13359">
    <property type="entry name" value="DDE_Tnp_4"/>
    <property type="match status" value="1"/>
</dbReference>
<dbReference type="PANTHER" id="PTHR22930">
    <property type="match status" value="1"/>
</dbReference>
<keyword evidence="7" id="KW-0539">Nucleus</keyword>
<dbReference type="GO" id="GO:0016787">
    <property type="term" value="F:hydrolase activity"/>
    <property type="evidence" value="ECO:0007669"/>
    <property type="project" value="UniProtKB-KW"/>
</dbReference>
<evidence type="ECO:0000256" key="7">
    <source>
        <dbReference type="ARBA" id="ARBA00023242"/>
    </source>
</evidence>
<keyword evidence="12" id="KW-1185">Reference proteome</keyword>
<organism evidence="11 12">
    <name type="scientific">Apostasia shenzhenica</name>
    <dbReference type="NCBI Taxonomy" id="1088818"/>
    <lineage>
        <taxon>Eukaryota</taxon>
        <taxon>Viridiplantae</taxon>
        <taxon>Streptophyta</taxon>
        <taxon>Embryophyta</taxon>
        <taxon>Tracheophyta</taxon>
        <taxon>Spermatophyta</taxon>
        <taxon>Magnoliopsida</taxon>
        <taxon>Liliopsida</taxon>
        <taxon>Asparagales</taxon>
        <taxon>Orchidaceae</taxon>
        <taxon>Apostasioideae</taxon>
        <taxon>Apostasia</taxon>
    </lineage>
</organism>
<name>A0A2I0BD63_9ASPA</name>
<dbReference type="Proteomes" id="UP000236161">
    <property type="component" value="Unassembled WGS sequence"/>
</dbReference>
<dbReference type="InterPro" id="IPR058353">
    <property type="entry name" value="DUF8040"/>
</dbReference>
<gene>
    <name evidence="11" type="ORF">AXF42_Ash013142</name>
</gene>
<comment type="cofactor">
    <cofactor evidence="1">
        <name>a divalent metal cation</name>
        <dbReference type="ChEBI" id="CHEBI:60240"/>
    </cofactor>
</comment>
<feature type="domain" description="Ribonuclease H1 N-terminal" evidence="8">
    <location>
        <begin position="387"/>
        <end position="419"/>
    </location>
</feature>
<dbReference type="AlphaFoldDB" id="A0A2I0BD63"/>
<dbReference type="GO" id="GO:0005634">
    <property type="term" value="C:nucleus"/>
    <property type="evidence" value="ECO:0007669"/>
    <property type="project" value="UniProtKB-SubCell"/>
</dbReference>
<proteinExistence type="inferred from homology"/>
<dbReference type="Gene3D" id="3.40.970.10">
    <property type="entry name" value="Ribonuclease H1, N-terminal domain"/>
    <property type="match status" value="1"/>
</dbReference>
<dbReference type="InterPro" id="IPR045249">
    <property type="entry name" value="HARBI1-like"/>
</dbReference>
<dbReference type="Pfam" id="PF26138">
    <property type="entry name" value="DUF8040"/>
    <property type="match status" value="1"/>
</dbReference>
<evidence type="ECO:0000259" key="10">
    <source>
        <dbReference type="Pfam" id="PF26138"/>
    </source>
</evidence>
<evidence type="ECO:0000259" key="8">
    <source>
        <dbReference type="Pfam" id="PF01693"/>
    </source>
</evidence>
<dbReference type="InterPro" id="IPR011320">
    <property type="entry name" value="RNase_H1_N"/>
</dbReference>
<dbReference type="OrthoDB" id="1681765at2759"/>
<feature type="domain" description="DDE Tnp4" evidence="9">
    <location>
        <begin position="178"/>
        <end position="339"/>
    </location>
</feature>
<dbReference type="Pfam" id="PF01693">
    <property type="entry name" value="Cauli_VI"/>
    <property type="match status" value="1"/>
</dbReference>
<comment type="subcellular location">
    <subcellularLocation>
        <location evidence="2">Nucleus</location>
    </subcellularLocation>
</comment>
<sequence length="485" mass="55522">MNTSIPTIGGHVEFFEFMALDENEKWLEDYIQSESIPRQPRKMYNRPFSGLQNLEHLLYNDHPKVLFNVMRMDSDAFIALRDILVSKGLLTDSRHVPAIEQIGIFMRIIAFAAGDRECAEMFQHSLETISKYFNATLQAIIAITPELIKLPDANTPCSSKVHRDSRFWPHFKNCLGAIDGTYISAIVPNSKKLAYRTRKGTIAQNVMAVVGFDEMFHYVAAGWKGSASDMRVLRWALDFGDFIVPRGKYHLVDLGYANTSKFLAPYRKMIYHIGEFRGRNARQYKNKEEKFNHRHASLRNVIERSFGILKQRFAILNSMKPFPLQTQRDVVVACFALHNFIARYSLRDTLFHQRDTDELEPDLDDVELTEQQEEAQDHSRVGDRRLGRRRGVYYRWEDCFAQVNRYPGALYFKVASRAEGERRLQQHVSRISQTSSGASTLSMTSLTVDQLHATSCDDTNVNAITAALLVGLLVGLALGPSRRIE</sequence>
<dbReference type="InterPro" id="IPR027806">
    <property type="entry name" value="HARBI1_dom"/>
</dbReference>
<evidence type="ECO:0000256" key="2">
    <source>
        <dbReference type="ARBA" id="ARBA00004123"/>
    </source>
</evidence>
<evidence type="ECO:0008006" key="13">
    <source>
        <dbReference type="Google" id="ProtNLM"/>
    </source>
</evidence>
<dbReference type="GO" id="GO:0046872">
    <property type="term" value="F:metal ion binding"/>
    <property type="evidence" value="ECO:0007669"/>
    <property type="project" value="UniProtKB-KW"/>
</dbReference>
<keyword evidence="6" id="KW-0378">Hydrolase</keyword>
<evidence type="ECO:0000313" key="11">
    <source>
        <dbReference type="EMBL" id="PKA65727.1"/>
    </source>
</evidence>
<dbReference type="EMBL" id="KZ451890">
    <property type="protein sequence ID" value="PKA65727.1"/>
    <property type="molecule type" value="Genomic_DNA"/>
</dbReference>
<feature type="domain" description="DUF8040" evidence="10">
    <location>
        <begin position="58"/>
        <end position="141"/>
    </location>
</feature>
<dbReference type="PANTHER" id="PTHR22930:SF259">
    <property type="entry name" value="OS08G0106900 PROTEIN"/>
    <property type="match status" value="1"/>
</dbReference>
<accession>A0A2I0BD63</accession>
<protein>
    <recommendedName>
        <fullName evidence="13">DDE Tnp4 domain-containing protein</fullName>
    </recommendedName>
</protein>
<keyword evidence="4" id="KW-0540">Nuclease</keyword>
<evidence type="ECO:0000256" key="5">
    <source>
        <dbReference type="ARBA" id="ARBA00022723"/>
    </source>
</evidence>
<evidence type="ECO:0000256" key="1">
    <source>
        <dbReference type="ARBA" id="ARBA00001968"/>
    </source>
</evidence>
<comment type="similarity">
    <text evidence="3">Belongs to the HARBI1 family.</text>
</comment>
<dbReference type="InterPro" id="IPR037056">
    <property type="entry name" value="RNase_H1_N_sf"/>
</dbReference>
<reference evidence="11 12" key="1">
    <citation type="journal article" date="2017" name="Nature">
        <title>The Apostasia genome and the evolution of orchids.</title>
        <authorList>
            <person name="Zhang G.Q."/>
            <person name="Liu K.W."/>
            <person name="Li Z."/>
            <person name="Lohaus R."/>
            <person name="Hsiao Y.Y."/>
            <person name="Niu S.C."/>
            <person name="Wang J.Y."/>
            <person name="Lin Y.C."/>
            <person name="Xu Q."/>
            <person name="Chen L.J."/>
            <person name="Yoshida K."/>
            <person name="Fujiwara S."/>
            <person name="Wang Z.W."/>
            <person name="Zhang Y.Q."/>
            <person name="Mitsuda N."/>
            <person name="Wang M."/>
            <person name="Liu G.H."/>
            <person name="Pecoraro L."/>
            <person name="Huang H.X."/>
            <person name="Xiao X.J."/>
            <person name="Lin M."/>
            <person name="Wu X.Y."/>
            <person name="Wu W.L."/>
            <person name="Chen Y.Y."/>
            <person name="Chang S.B."/>
            <person name="Sakamoto S."/>
            <person name="Ohme-Takagi M."/>
            <person name="Yagi M."/>
            <person name="Zeng S.J."/>
            <person name="Shen C.Y."/>
            <person name="Yeh C.M."/>
            <person name="Luo Y.B."/>
            <person name="Tsai W.C."/>
            <person name="Van de Peer Y."/>
            <person name="Liu Z.J."/>
        </authorList>
    </citation>
    <scope>NUCLEOTIDE SEQUENCE [LARGE SCALE GENOMIC DNA]</scope>
    <source>
        <strain evidence="12">cv. Shenzhen</strain>
        <tissue evidence="11">Stem</tissue>
    </source>
</reference>
<evidence type="ECO:0000256" key="3">
    <source>
        <dbReference type="ARBA" id="ARBA00006958"/>
    </source>
</evidence>
<evidence type="ECO:0000259" key="9">
    <source>
        <dbReference type="Pfam" id="PF13359"/>
    </source>
</evidence>
<dbReference type="GO" id="GO:0004518">
    <property type="term" value="F:nuclease activity"/>
    <property type="evidence" value="ECO:0007669"/>
    <property type="project" value="UniProtKB-KW"/>
</dbReference>
<evidence type="ECO:0000256" key="4">
    <source>
        <dbReference type="ARBA" id="ARBA00022722"/>
    </source>
</evidence>
<evidence type="ECO:0000256" key="6">
    <source>
        <dbReference type="ARBA" id="ARBA00022801"/>
    </source>
</evidence>
<keyword evidence="5" id="KW-0479">Metal-binding</keyword>